<gene>
    <name evidence="4" type="ORF">EVOR1521_LOCUS22159</name>
</gene>
<dbReference type="EMBL" id="CAUJNA010003296">
    <property type="protein sequence ID" value="CAJ1398344.1"/>
    <property type="molecule type" value="Genomic_DNA"/>
</dbReference>
<name>A0AA36NA30_9DINO</name>
<keyword evidence="5" id="KW-1185">Reference proteome</keyword>
<proteinExistence type="predicted"/>
<dbReference type="InterPro" id="IPR029058">
    <property type="entry name" value="AB_hydrolase_fold"/>
</dbReference>
<dbReference type="InterPro" id="IPR002921">
    <property type="entry name" value="Fungal_lipase-type"/>
</dbReference>
<dbReference type="Pfam" id="PF01764">
    <property type="entry name" value="Lipase_3"/>
    <property type="match status" value="1"/>
</dbReference>
<dbReference type="InterPro" id="IPR051218">
    <property type="entry name" value="Sec_MonoDiacylglyc_Lipase"/>
</dbReference>
<dbReference type="CDD" id="cd00519">
    <property type="entry name" value="Lipase_3"/>
    <property type="match status" value="1"/>
</dbReference>
<dbReference type="AlphaFoldDB" id="A0AA36NA30"/>
<evidence type="ECO:0000313" key="5">
    <source>
        <dbReference type="Proteomes" id="UP001178507"/>
    </source>
</evidence>
<feature type="domain" description="Fungal lipase-type" evidence="3">
    <location>
        <begin position="114"/>
        <end position="263"/>
    </location>
</feature>
<evidence type="ECO:0000256" key="1">
    <source>
        <dbReference type="SAM" id="MobiDB-lite"/>
    </source>
</evidence>
<accession>A0AA36NA30</accession>
<dbReference type="PANTHER" id="PTHR45856">
    <property type="entry name" value="ALPHA/BETA-HYDROLASES SUPERFAMILY PROTEIN"/>
    <property type="match status" value="1"/>
</dbReference>
<dbReference type="Proteomes" id="UP001178507">
    <property type="component" value="Unassembled WGS sequence"/>
</dbReference>
<dbReference type="GO" id="GO:0006629">
    <property type="term" value="P:lipid metabolic process"/>
    <property type="evidence" value="ECO:0007669"/>
    <property type="project" value="InterPro"/>
</dbReference>
<dbReference type="Gene3D" id="3.40.50.1820">
    <property type="entry name" value="alpha/beta hydrolase"/>
    <property type="match status" value="1"/>
</dbReference>
<comment type="caution">
    <text evidence="4">The sequence shown here is derived from an EMBL/GenBank/DDBJ whole genome shotgun (WGS) entry which is preliminary data.</text>
</comment>
<organism evidence="4 5">
    <name type="scientific">Effrenium voratum</name>
    <dbReference type="NCBI Taxonomy" id="2562239"/>
    <lineage>
        <taxon>Eukaryota</taxon>
        <taxon>Sar</taxon>
        <taxon>Alveolata</taxon>
        <taxon>Dinophyceae</taxon>
        <taxon>Suessiales</taxon>
        <taxon>Symbiodiniaceae</taxon>
        <taxon>Effrenium</taxon>
    </lineage>
</organism>
<dbReference type="PANTHER" id="PTHR45856:SF11">
    <property type="entry name" value="FUNGAL LIPASE-LIKE DOMAIN-CONTAINING PROTEIN"/>
    <property type="match status" value="1"/>
</dbReference>
<protein>
    <recommendedName>
        <fullName evidence="3">Fungal lipase-type domain-containing protein</fullName>
    </recommendedName>
</protein>
<evidence type="ECO:0000259" key="3">
    <source>
        <dbReference type="Pfam" id="PF01764"/>
    </source>
</evidence>
<dbReference type="SUPFAM" id="SSF53474">
    <property type="entry name" value="alpha/beta-Hydrolases"/>
    <property type="match status" value="1"/>
</dbReference>
<keyword evidence="2" id="KW-0732">Signal</keyword>
<sequence>MYVAALLLWLGLHLQGCQQPSSDVEIGDEDASNTSSNTSVEDDTGYDMSTAGRAWLYSEAAYSAQCGTNLEDWTCSACLRLPQSMRLRPKVQVGRSPSTDVFAFAGIADDGSLVIAFRGTSSLRNIWTDARFFQEKWNEEEMVHTGFGVAAKELIGDFLFRAVDQHAAHDPNISQVIITGHSLGAAVAHIYLANLLLMAESGRLNGTHFILRPEVQVGLYTFGQPRAGNLPFASAFWRRAEAAAVRAFRVVNGPDPVTQVPCKFMGYRHTSVAVHFAASGQMQIYPRGREVECFEGWDGFSWHSSDSYRSVLVQFDSCSSIRPACSLPDFTKESFFNGSVSTSDLESESFWRDLYDANLSDIAEEDLYMSLENVSANLSLGDLGDPADVLNWSGSLGPVPLSPCELGASEEHWTSAWAVPYSADAEILPELPKFKILVPVGVSALRATCGGPGGRGARGRAYREGDYNGAAGASGTVVEANFSLGSDAWGRTLVAVLGLHLDPSRATDLSPAPSTALYLEEVSEQALLVEAGGGGLQDVIGPGRARGSGPVQLLQSQTFAGRPGQPRSPLMGGANSWANTPNGGAPPWPAEALEILKQRFPEIDPKKLFGQTRLEQWPPQLGGGGPGGSHNQGGIYGLYSGAPGACVLQFNKTVLI</sequence>
<feature type="region of interest" description="Disordered" evidence="1">
    <location>
        <begin position="23"/>
        <end position="43"/>
    </location>
</feature>
<evidence type="ECO:0000313" key="4">
    <source>
        <dbReference type="EMBL" id="CAJ1398344.1"/>
    </source>
</evidence>
<reference evidence="4" key="1">
    <citation type="submission" date="2023-08" db="EMBL/GenBank/DDBJ databases">
        <authorList>
            <person name="Chen Y."/>
            <person name="Shah S."/>
            <person name="Dougan E. K."/>
            <person name="Thang M."/>
            <person name="Chan C."/>
        </authorList>
    </citation>
    <scope>NUCLEOTIDE SEQUENCE</scope>
</reference>
<evidence type="ECO:0000256" key="2">
    <source>
        <dbReference type="SAM" id="SignalP"/>
    </source>
</evidence>
<feature type="signal peptide" evidence="2">
    <location>
        <begin position="1"/>
        <end position="19"/>
    </location>
</feature>
<feature type="chain" id="PRO_5041413534" description="Fungal lipase-type domain-containing protein" evidence="2">
    <location>
        <begin position="20"/>
        <end position="656"/>
    </location>
</feature>